<proteinExistence type="inferred from homology"/>
<evidence type="ECO:0000256" key="14">
    <source>
        <dbReference type="PIRSR" id="PIRSR006769-2"/>
    </source>
</evidence>
<feature type="binding site" evidence="14">
    <location>
        <position position="289"/>
    </location>
    <ligand>
        <name>substrate</name>
    </ligand>
</feature>
<dbReference type="Proteomes" id="UP000322084">
    <property type="component" value="Unassembled WGS sequence"/>
</dbReference>
<keyword evidence="6 12" id="KW-0686">Riboflavin biosynthesis</keyword>
<feature type="domain" description="CMP/dCMP-type deaminase" evidence="16">
    <location>
        <begin position="4"/>
        <end position="126"/>
    </location>
</feature>
<dbReference type="PIRSF" id="PIRSF006769">
    <property type="entry name" value="RibD"/>
    <property type="match status" value="1"/>
</dbReference>
<feature type="binding site" evidence="14">
    <location>
        <position position="203"/>
    </location>
    <ligand>
        <name>substrate</name>
    </ligand>
</feature>
<evidence type="ECO:0000256" key="15">
    <source>
        <dbReference type="PIRSR" id="PIRSR006769-3"/>
    </source>
</evidence>
<dbReference type="SUPFAM" id="SSF53927">
    <property type="entry name" value="Cytidine deaminase-like"/>
    <property type="match status" value="1"/>
</dbReference>
<dbReference type="CDD" id="cd01284">
    <property type="entry name" value="Riboflavin_deaminase-reductase"/>
    <property type="match status" value="1"/>
</dbReference>
<evidence type="ECO:0000313" key="17">
    <source>
        <dbReference type="EMBL" id="GEQ98118.1"/>
    </source>
</evidence>
<accession>A0A5A7MXL5</accession>
<dbReference type="InterPro" id="IPR016193">
    <property type="entry name" value="Cytidine_deaminase-like"/>
</dbReference>
<feature type="binding site" evidence="15">
    <location>
        <position position="53"/>
    </location>
    <ligand>
        <name>Zn(2+)</name>
        <dbReference type="ChEBI" id="CHEBI:29105"/>
        <note>catalytic</note>
    </ligand>
</feature>
<evidence type="ECO:0000256" key="8">
    <source>
        <dbReference type="ARBA" id="ARBA00022833"/>
    </source>
</evidence>
<dbReference type="RefSeq" id="WP_210431633.1">
    <property type="nucleotide sequence ID" value="NZ_BKCL01000005.1"/>
</dbReference>
<evidence type="ECO:0000313" key="19">
    <source>
        <dbReference type="Proteomes" id="UP000322084"/>
    </source>
</evidence>
<dbReference type="InterPro" id="IPR002125">
    <property type="entry name" value="CMP_dCMP_dom"/>
</dbReference>
<dbReference type="InterPro" id="IPR016192">
    <property type="entry name" value="APOBEC/CMP_deaminase_Zn-bd"/>
</dbReference>
<keyword evidence="9 12" id="KW-0521">NADP</keyword>
<keyword evidence="10 12" id="KW-0560">Oxidoreductase</keyword>
<comment type="similarity">
    <text evidence="4 12">In the N-terminal section; belongs to the cytidine and deoxycytidylate deaminase family.</text>
</comment>
<evidence type="ECO:0000313" key="18">
    <source>
        <dbReference type="EMBL" id="GER00702.1"/>
    </source>
</evidence>
<dbReference type="InterPro" id="IPR004794">
    <property type="entry name" value="Eubact_RibD"/>
</dbReference>
<dbReference type="EC" id="1.1.1.193" evidence="12"/>
<feature type="binding site" evidence="14">
    <location>
        <position position="199"/>
    </location>
    <ligand>
        <name>NADP(+)</name>
        <dbReference type="ChEBI" id="CHEBI:58349"/>
    </ligand>
</feature>
<dbReference type="GO" id="GO:0008270">
    <property type="term" value="F:zinc ion binding"/>
    <property type="evidence" value="ECO:0007669"/>
    <property type="project" value="InterPro"/>
</dbReference>
<evidence type="ECO:0000256" key="9">
    <source>
        <dbReference type="ARBA" id="ARBA00022857"/>
    </source>
</evidence>
<evidence type="ECO:0000256" key="13">
    <source>
        <dbReference type="PIRSR" id="PIRSR006769-1"/>
    </source>
</evidence>
<evidence type="ECO:0000256" key="4">
    <source>
        <dbReference type="ARBA" id="ARBA00005259"/>
    </source>
</evidence>
<evidence type="ECO:0000256" key="6">
    <source>
        <dbReference type="ARBA" id="ARBA00022619"/>
    </source>
</evidence>
<keyword evidence="11" id="KW-0511">Multifunctional enzyme</keyword>
<evidence type="ECO:0000256" key="2">
    <source>
        <dbReference type="ARBA" id="ARBA00004882"/>
    </source>
</evidence>
<comment type="pathway">
    <text evidence="3 12">Cofactor biosynthesis; riboflavin biosynthesis; 5-amino-6-(D-ribitylamino)uracil from GTP: step 3/4.</text>
</comment>
<evidence type="ECO:0000256" key="1">
    <source>
        <dbReference type="ARBA" id="ARBA00002151"/>
    </source>
</evidence>
<dbReference type="PANTHER" id="PTHR38011:SF7">
    <property type="entry name" value="2,5-DIAMINO-6-RIBOSYLAMINO-4(3H)-PYRIMIDINONE 5'-PHOSPHATE REDUCTASE"/>
    <property type="match status" value="1"/>
</dbReference>
<feature type="binding site" evidence="14">
    <location>
        <position position="210"/>
    </location>
    <ligand>
        <name>substrate</name>
    </ligand>
</feature>
<comment type="cofactor">
    <cofactor evidence="12 15">
        <name>Zn(2+)</name>
        <dbReference type="ChEBI" id="CHEBI:29105"/>
    </cofactor>
    <text evidence="12 15">Binds 1 zinc ion.</text>
</comment>
<feature type="binding site" evidence="14">
    <location>
        <position position="207"/>
    </location>
    <ligand>
        <name>substrate</name>
    </ligand>
</feature>
<comment type="function">
    <text evidence="1 12">Converts 2,5-diamino-6-(ribosylamino)-4(3h)-pyrimidinone 5'-phosphate into 5-amino-6-(ribosylamino)-2,4(1h,3h)-pyrimidinedione 5'-phosphate.</text>
</comment>
<sequence length="358" mass="37829">MIAPPDPTFMDMALRLGARGLGRVAPNPAVGCVIVRDGHVVGRGWTAPGGRPHAETVALAQAGAAAKGATAYVTLEPCAHHGRTPPCADALIAAGISHVVVAVGDPDPRTNGQGIARLRKAGIRVDMGLLGDRAADSHQGFFLKVRESRPMIACKIAQSLDGCIASSTGHSKWITGDAARQYGHMLRASHDAILVGAGTYRADRPSLDCRVSGLEDRSPQKILMTSDPPADLPRYWWSTVKNTEKNADCADQEARGQIIPVDADEVGHPCVKDLAHKLGQRGITRLLVEGGALITAAFLRAGLVDRLYLYTAPKLIGADGRASVAGLSVQDVMADAPHFRKISERTLGEDALSVYVRA</sequence>
<evidence type="ECO:0000256" key="5">
    <source>
        <dbReference type="ARBA" id="ARBA00007417"/>
    </source>
</evidence>
<feature type="binding site" evidence="14">
    <location>
        <position position="173"/>
    </location>
    <ligand>
        <name>NADP(+)</name>
        <dbReference type="ChEBI" id="CHEBI:58349"/>
    </ligand>
</feature>
<feature type="binding site" evidence="15">
    <location>
        <position position="78"/>
    </location>
    <ligand>
        <name>Zn(2+)</name>
        <dbReference type="ChEBI" id="CHEBI:29105"/>
        <note>catalytic</note>
    </ligand>
</feature>
<feature type="binding site" evidence="14">
    <location>
        <position position="226"/>
    </location>
    <ligand>
        <name>NADP(+)</name>
        <dbReference type="ChEBI" id="CHEBI:58349"/>
    </ligand>
</feature>
<gene>
    <name evidence="17" type="ORF">JCM17844_17550</name>
    <name evidence="18" type="ORF">JCM17845_13250</name>
</gene>
<dbReference type="Proteomes" id="UP000325187">
    <property type="component" value="Unassembled WGS sequence"/>
</dbReference>
<feature type="binding site" evidence="14">
    <location>
        <position position="187"/>
    </location>
    <ligand>
        <name>substrate</name>
    </ligand>
</feature>
<evidence type="ECO:0000313" key="20">
    <source>
        <dbReference type="Proteomes" id="UP000325187"/>
    </source>
</evidence>
<keyword evidence="7 12" id="KW-0479">Metal-binding</keyword>
<dbReference type="AlphaFoldDB" id="A0A5A7MSY0"/>
<evidence type="ECO:0000256" key="12">
    <source>
        <dbReference type="PIRNR" id="PIRNR006769"/>
    </source>
</evidence>
<accession>A0A5A7MSY0</accession>
<feature type="binding site" evidence="15">
    <location>
        <position position="87"/>
    </location>
    <ligand>
        <name>Zn(2+)</name>
        <dbReference type="ChEBI" id="CHEBI:29105"/>
        <note>catalytic</note>
    </ligand>
</feature>
<dbReference type="PROSITE" id="PS00903">
    <property type="entry name" value="CYT_DCMP_DEAMINASES_1"/>
    <property type="match status" value="1"/>
</dbReference>
<dbReference type="PROSITE" id="PS51747">
    <property type="entry name" value="CYT_DCMP_DEAMINASES_2"/>
    <property type="match status" value="1"/>
</dbReference>
<dbReference type="EMBL" id="BKCL01000005">
    <property type="protein sequence ID" value="GEQ98118.1"/>
    <property type="molecule type" value="Genomic_DNA"/>
</dbReference>
<dbReference type="SUPFAM" id="SSF53597">
    <property type="entry name" value="Dihydrofolate reductase-like"/>
    <property type="match status" value="1"/>
</dbReference>
<evidence type="ECO:0000256" key="7">
    <source>
        <dbReference type="ARBA" id="ARBA00022723"/>
    </source>
</evidence>
<keyword evidence="8 12" id="KW-0862">Zinc</keyword>
<keyword evidence="12" id="KW-0378">Hydrolase</keyword>
<dbReference type="GO" id="GO:0008835">
    <property type="term" value="F:diaminohydroxyphosphoribosylaminopyrimidine deaminase activity"/>
    <property type="evidence" value="ECO:0007669"/>
    <property type="project" value="UniProtKB-EC"/>
</dbReference>
<dbReference type="GO" id="GO:0009231">
    <property type="term" value="P:riboflavin biosynthetic process"/>
    <property type="evidence" value="ECO:0007669"/>
    <property type="project" value="UniProtKB-UniPathway"/>
</dbReference>
<dbReference type="NCBIfam" id="TIGR00326">
    <property type="entry name" value="eubact_ribD"/>
    <property type="match status" value="1"/>
</dbReference>
<evidence type="ECO:0000256" key="11">
    <source>
        <dbReference type="ARBA" id="ARBA00023268"/>
    </source>
</evidence>
<feature type="binding site" evidence="14">
    <location>
        <position position="171"/>
    </location>
    <ligand>
        <name>substrate</name>
    </ligand>
</feature>
<dbReference type="EC" id="3.5.4.26" evidence="12"/>
<feature type="active site" description="Proton donor" evidence="13">
    <location>
        <position position="55"/>
    </location>
</feature>
<dbReference type="GO" id="GO:0008703">
    <property type="term" value="F:5-amino-6-(5-phosphoribosylamino)uracil reductase activity"/>
    <property type="evidence" value="ECO:0007669"/>
    <property type="project" value="UniProtKB-EC"/>
</dbReference>
<dbReference type="EMBL" id="BKCM01000005">
    <property type="protein sequence ID" value="GER00702.1"/>
    <property type="molecule type" value="Genomic_DNA"/>
</dbReference>
<dbReference type="InterPro" id="IPR024072">
    <property type="entry name" value="DHFR-like_dom_sf"/>
</dbReference>
<dbReference type="InterPro" id="IPR002734">
    <property type="entry name" value="RibDG_C"/>
</dbReference>
<dbReference type="InterPro" id="IPR050765">
    <property type="entry name" value="Riboflavin_Biosynth_HTPR"/>
</dbReference>
<comment type="caution">
    <text evidence="17">The sequence shown here is derived from an EMBL/GenBank/DDBJ whole genome shotgun (WGS) entry which is preliminary data.</text>
</comment>
<evidence type="ECO:0000256" key="10">
    <source>
        <dbReference type="ARBA" id="ARBA00023002"/>
    </source>
</evidence>
<organism evidence="17 19">
    <name type="scientific">Iodidimonas gelatinilytica</name>
    <dbReference type="NCBI Taxonomy" id="1236966"/>
    <lineage>
        <taxon>Bacteria</taxon>
        <taxon>Pseudomonadati</taxon>
        <taxon>Pseudomonadota</taxon>
        <taxon>Alphaproteobacteria</taxon>
        <taxon>Iodidimonadales</taxon>
        <taxon>Iodidimonadaceae</taxon>
        <taxon>Iodidimonas</taxon>
    </lineage>
</organism>
<reference evidence="19 20" key="1">
    <citation type="submission" date="2019-09" db="EMBL/GenBank/DDBJ databases">
        <title>NBRP : Genome information of microbial organism related human and environment.</title>
        <authorList>
            <person name="Hattori M."/>
            <person name="Oshima K."/>
            <person name="Inaba H."/>
            <person name="Suda W."/>
            <person name="Sakamoto M."/>
            <person name="Iino T."/>
            <person name="Kitahara M."/>
            <person name="Oshida Y."/>
            <person name="Iida T."/>
            <person name="Kudo T."/>
            <person name="Itoh T."/>
            <person name="Ohkuma M."/>
        </authorList>
    </citation>
    <scope>NUCLEOTIDE SEQUENCE [LARGE SCALE GENOMIC DNA]</scope>
    <source>
        <strain evidence="17 19">Hi-2</strain>
        <strain evidence="18 20">Mie-1</strain>
    </source>
</reference>
<dbReference type="UniPathway" id="UPA00275">
    <property type="reaction ID" value="UER00401"/>
</dbReference>
<evidence type="ECO:0000256" key="3">
    <source>
        <dbReference type="ARBA" id="ARBA00004910"/>
    </source>
</evidence>
<evidence type="ECO:0000259" key="16">
    <source>
        <dbReference type="PROSITE" id="PS51747"/>
    </source>
</evidence>
<comment type="catalytic activity">
    <reaction evidence="12">
        <text>2,5-diamino-6-hydroxy-4-(5-phosphoribosylamino)-pyrimidine + H2O + H(+) = 5-amino-6-(5-phospho-D-ribosylamino)uracil + NH4(+)</text>
        <dbReference type="Rhea" id="RHEA:21868"/>
        <dbReference type="ChEBI" id="CHEBI:15377"/>
        <dbReference type="ChEBI" id="CHEBI:15378"/>
        <dbReference type="ChEBI" id="CHEBI:28938"/>
        <dbReference type="ChEBI" id="CHEBI:58453"/>
        <dbReference type="ChEBI" id="CHEBI:58614"/>
        <dbReference type="EC" id="3.5.4.26"/>
    </reaction>
</comment>
<comment type="pathway">
    <text evidence="2 12">Cofactor biosynthesis; riboflavin biosynthesis; 5-amino-6-(D-ribitylamino)uracil from GTP: step 2/4.</text>
</comment>
<name>A0A5A7MSY0_9PROT</name>
<dbReference type="Gene3D" id="3.40.140.10">
    <property type="entry name" value="Cytidine Deaminase, domain 2"/>
    <property type="match status" value="1"/>
</dbReference>
<protein>
    <recommendedName>
        <fullName evidence="12">Riboflavin biosynthesis protein RibD</fullName>
    </recommendedName>
    <domain>
        <recommendedName>
            <fullName evidence="12">Diaminohydroxyphosphoribosylaminopyrimidine deaminase</fullName>
            <shortName evidence="12">DRAP deaminase</shortName>
            <ecNumber evidence="12">3.5.4.26</ecNumber>
        </recommendedName>
        <alternativeName>
            <fullName evidence="12">Riboflavin-specific deaminase</fullName>
        </alternativeName>
    </domain>
    <domain>
        <recommendedName>
            <fullName evidence="12">5-amino-6-(5-phosphoribosylamino)uracil reductase</fullName>
            <ecNumber evidence="12">1.1.1.193</ecNumber>
        </recommendedName>
        <alternativeName>
            <fullName evidence="12">HTP reductase</fullName>
        </alternativeName>
    </domain>
</protein>
<feature type="binding site" evidence="14">
    <location>
        <position position="157"/>
    </location>
    <ligand>
        <name>NADP(+)</name>
        <dbReference type="ChEBI" id="CHEBI:58349"/>
    </ligand>
</feature>
<dbReference type="PANTHER" id="PTHR38011">
    <property type="entry name" value="DIHYDROFOLATE REDUCTASE FAMILY PROTEIN (AFU_ORTHOLOGUE AFUA_8G06820)"/>
    <property type="match status" value="1"/>
</dbReference>
<keyword evidence="20" id="KW-1185">Reference proteome</keyword>
<dbReference type="Gene3D" id="3.40.430.10">
    <property type="entry name" value="Dihydrofolate Reductase, subunit A"/>
    <property type="match status" value="1"/>
</dbReference>
<comment type="catalytic activity">
    <reaction evidence="12">
        <text>5-amino-6-(5-phospho-D-ribitylamino)uracil + NADP(+) = 5-amino-6-(5-phospho-D-ribosylamino)uracil + NADPH + H(+)</text>
        <dbReference type="Rhea" id="RHEA:17845"/>
        <dbReference type="ChEBI" id="CHEBI:15378"/>
        <dbReference type="ChEBI" id="CHEBI:57783"/>
        <dbReference type="ChEBI" id="CHEBI:58349"/>
        <dbReference type="ChEBI" id="CHEBI:58421"/>
        <dbReference type="ChEBI" id="CHEBI:58453"/>
        <dbReference type="EC" id="1.1.1.193"/>
    </reaction>
</comment>
<dbReference type="Pfam" id="PF00383">
    <property type="entry name" value="dCMP_cyt_deam_1"/>
    <property type="match status" value="1"/>
</dbReference>
<dbReference type="Pfam" id="PF01872">
    <property type="entry name" value="RibD_C"/>
    <property type="match status" value="1"/>
</dbReference>
<feature type="binding site" evidence="14">
    <location>
        <begin position="291"/>
        <end position="297"/>
    </location>
    <ligand>
        <name>NADP(+)</name>
        <dbReference type="ChEBI" id="CHEBI:58349"/>
    </ligand>
</feature>
<comment type="similarity">
    <text evidence="5 12">In the C-terminal section; belongs to the HTP reductase family.</text>
</comment>